<reference evidence="2" key="1">
    <citation type="journal article" date="2023" name="J. Hazard. Mater.">
        <title>Anaerobic biodegradation of pyrene and benzo[a]pyrene by a new sulfate-reducing Desulforamulus aquiferis strain DSA.</title>
        <authorList>
            <person name="Zhang Z."/>
            <person name="Sun J."/>
            <person name="Gong X."/>
            <person name="Wang C."/>
            <person name="Wang H."/>
        </authorList>
    </citation>
    <scope>NUCLEOTIDE SEQUENCE</scope>
    <source>
        <strain evidence="2">DSA</strain>
    </source>
</reference>
<dbReference type="InterPro" id="IPR041712">
    <property type="entry name" value="DHPS-like_MBL-fold"/>
</dbReference>
<dbReference type="InterPro" id="IPR036866">
    <property type="entry name" value="RibonucZ/Hydroxyglut_hydro"/>
</dbReference>
<name>A0AAW7ZG14_9FIRM</name>
<feature type="domain" description="Metallo-beta-lactamase" evidence="1">
    <location>
        <begin position="23"/>
        <end position="85"/>
    </location>
</feature>
<dbReference type="CDD" id="cd07713">
    <property type="entry name" value="DHPS-like_MBL-fold"/>
    <property type="match status" value="1"/>
</dbReference>
<gene>
    <name evidence="2" type="ORF">P6N53_10900</name>
</gene>
<proteinExistence type="predicted"/>
<protein>
    <submittedName>
        <fullName evidence="2">MBL fold metallo-hydrolase</fullName>
    </submittedName>
</protein>
<dbReference type="SUPFAM" id="SSF56281">
    <property type="entry name" value="Metallo-hydrolase/oxidoreductase"/>
    <property type="match status" value="1"/>
</dbReference>
<dbReference type="AlphaFoldDB" id="A0AAW7ZG14"/>
<dbReference type="GO" id="GO:0016740">
    <property type="term" value="F:transferase activity"/>
    <property type="evidence" value="ECO:0007669"/>
    <property type="project" value="TreeGrafter"/>
</dbReference>
<dbReference type="PANTHER" id="PTHR13754:SF18">
    <property type="entry name" value="7,8-DIHYDROPTERIN-6-METHYL-4-(BETA-D-RIBOFURANOSYL)-AMINOBENZENE-5'-PHOSPHATE SYNTHASE"/>
    <property type="match status" value="1"/>
</dbReference>
<keyword evidence="3" id="KW-1185">Reference proteome</keyword>
<dbReference type="Proteomes" id="UP001172911">
    <property type="component" value="Unassembled WGS sequence"/>
</dbReference>
<evidence type="ECO:0000259" key="1">
    <source>
        <dbReference type="Pfam" id="PF00753"/>
    </source>
</evidence>
<dbReference type="Gene3D" id="3.60.15.10">
    <property type="entry name" value="Ribonuclease Z/Hydroxyacylglutathione hydrolase-like"/>
    <property type="match status" value="1"/>
</dbReference>
<sequence length="278" mass="30626">MELKITVITENSVTKRDLLAEHGLSLLIETPQYKVLFDTGQGMAVEPNLKKLRVNLQEINSIALSHGHNDHTGGLKKVLSLGGPKDVFGHPGIFDEKYATTSDGPHCPNGMPFSKMELESLGVQFHLNKGPIKLAENIILSGQIPRVTDFEAINPHFIVKKNQEYQIDPLFDDQALFIRTPRGTVVVVGCSHSGLINILRYACEVTESKDIYAVVGGTHLVAADDGRIDLTIKALQEMKVEKMAVSHCTGFHAQMKLKEAFGHGFILNNVGHTLNFHD</sequence>
<comment type="caution">
    <text evidence="2">The sequence shown here is derived from an EMBL/GenBank/DDBJ whole genome shotgun (WGS) entry which is preliminary data.</text>
</comment>
<reference evidence="2" key="2">
    <citation type="submission" date="2023-03" db="EMBL/GenBank/DDBJ databases">
        <authorList>
            <person name="Zhang Z."/>
        </authorList>
    </citation>
    <scope>NUCLEOTIDE SEQUENCE</scope>
    <source>
        <strain evidence="2">DSA</strain>
    </source>
</reference>
<evidence type="ECO:0000313" key="3">
    <source>
        <dbReference type="Proteomes" id="UP001172911"/>
    </source>
</evidence>
<dbReference type="PANTHER" id="PTHR13754">
    <property type="entry name" value="METALLO-BETA-LACTAMASE SUPERFAMILY PROTEIN"/>
    <property type="match status" value="1"/>
</dbReference>
<organism evidence="2 3">
    <name type="scientific">Desulforamulus aquiferis</name>
    <dbReference type="NCBI Taxonomy" id="1397668"/>
    <lineage>
        <taxon>Bacteria</taxon>
        <taxon>Bacillati</taxon>
        <taxon>Bacillota</taxon>
        <taxon>Clostridia</taxon>
        <taxon>Eubacteriales</taxon>
        <taxon>Peptococcaceae</taxon>
        <taxon>Desulforamulus</taxon>
    </lineage>
</organism>
<dbReference type="InterPro" id="IPR052926">
    <property type="entry name" value="Metallo-beta-lactamase_dom"/>
</dbReference>
<dbReference type="InterPro" id="IPR001279">
    <property type="entry name" value="Metallo-B-lactamas"/>
</dbReference>
<dbReference type="Pfam" id="PF00753">
    <property type="entry name" value="Lactamase_B"/>
    <property type="match status" value="1"/>
</dbReference>
<dbReference type="EMBL" id="JARPTC010000016">
    <property type="protein sequence ID" value="MDO7787725.1"/>
    <property type="molecule type" value="Genomic_DNA"/>
</dbReference>
<evidence type="ECO:0000313" key="2">
    <source>
        <dbReference type="EMBL" id="MDO7787725.1"/>
    </source>
</evidence>
<dbReference type="RefSeq" id="WP_304543007.1">
    <property type="nucleotide sequence ID" value="NZ_JARPTC010000016.1"/>
</dbReference>
<accession>A0AAW7ZG14</accession>